<reference evidence="2" key="1">
    <citation type="submission" date="2020-02" db="EMBL/GenBank/DDBJ databases">
        <authorList>
            <person name="Meier V. D."/>
        </authorList>
    </citation>
    <scope>NUCLEOTIDE SEQUENCE</scope>
    <source>
        <strain evidence="2">AVDCRST_MAG91</strain>
    </source>
</reference>
<evidence type="ECO:0000313" key="2">
    <source>
        <dbReference type="EMBL" id="CAA9538637.1"/>
    </source>
</evidence>
<keyword evidence="2" id="KW-0413">Isomerase</keyword>
<organism evidence="2">
    <name type="scientific">uncultured Sphingomonadaceae bacterium</name>
    <dbReference type="NCBI Taxonomy" id="169976"/>
    <lineage>
        <taxon>Bacteria</taxon>
        <taxon>Pseudomonadati</taxon>
        <taxon>Pseudomonadota</taxon>
        <taxon>Alphaproteobacteria</taxon>
        <taxon>Sphingomonadales</taxon>
        <taxon>Sphingomonadaceae</taxon>
        <taxon>environmental samples</taxon>
    </lineage>
</organism>
<dbReference type="AlphaFoldDB" id="A0A6J4U5D1"/>
<dbReference type="GO" id="GO:0016853">
    <property type="term" value="F:isomerase activity"/>
    <property type="evidence" value="ECO:0007669"/>
    <property type="project" value="UniProtKB-KW"/>
</dbReference>
<dbReference type="EC" id="5.99.1.3" evidence="2"/>
<feature type="region of interest" description="Disordered" evidence="1">
    <location>
        <begin position="1"/>
        <end position="141"/>
    </location>
</feature>
<gene>
    <name evidence="2" type="ORF">AVDCRST_MAG91-3614</name>
</gene>
<evidence type="ECO:0000256" key="1">
    <source>
        <dbReference type="SAM" id="MobiDB-lite"/>
    </source>
</evidence>
<dbReference type="EMBL" id="CADCVX010000632">
    <property type="protein sequence ID" value="CAA9538637.1"/>
    <property type="molecule type" value="Genomic_DNA"/>
</dbReference>
<feature type="non-terminal residue" evidence="2">
    <location>
        <position position="141"/>
    </location>
</feature>
<accession>A0A6J4U5D1</accession>
<sequence>GRENTTRRRFGHARRLEPQGPAEPGRHRRAQPLGRPDRADGRRGAGGHGPHRRPKHRDRAAGQLPHVRDEHDHGPGPARRPRRAQAVPAPHPRRDERPAPGAALQALQVRQDRRRHLRQLPPARRPGRIPHPRPPRPGLEP</sequence>
<name>A0A6J4U5D1_9SPHN</name>
<feature type="compositionally biased region" description="Basic residues" evidence="1">
    <location>
        <begin position="49"/>
        <end position="58"/>
    </location>
</feature>
<feature type="compositionally biased region" description="Basic residues" evidence="1">
    <location>
        <begin position="125"/>
        <end position="134"/>
    </location>
</feature>
<proteinExistence type="predicted"/>
<feature type="non-terminal residue" evidence="2">
    <location>
        <position position="1"/>
    </location>
</feature>
<protein>
    <submittedName>
        <fullName evidence="2">DNA gyrase subunit A</fullName>
        <ecNumber evidence="2">5.99.1.3</ecNumber>
    </submittedName>
</protein>